<organism evidence="2 3">
    <name type="scientific">Nocardioides aromaticivorans</name>
    <dbReference type="NCBI Taxonomy" id="200618"/>
    <lineage>
        <taxon>Bacteria</taxon>
        <taxon>Bacillati</taxon>
        <taxon>Actinomycetota</taxon>
        <taxon>Actinomycetes</taxon>
        <taxon>Propionibacteriales</taxon>
        <taxon>Nocardioidaceae</taxon>
        <taxon>Nocardioides</taxon>
    </lineage>
</organism>
<proteinExistence type="predicted"/>
<keyword evidence="1" id="KW-0812">Transmembrane</keyword>
<dbReference type="Proteomes" id="UP000562045">
    <property type="component" value="Unassembled WGS sequence"/>
</dbReference>
<evidence type="ECO:0000313" key="3">
    <source>
        <dbReference type="Proteomes" id="UP000562045"/>
    </source>
</evidence>
<evidence type="ECO:0000256" key="1">
    <source>
        <dbReference type="SAM" id="Phobius"/>
    </source>
</evidence>
<dbReference type="AlphaFoldDB" id="A0A7Y9ZMR2"/>
<accession>A0A7Y9ZMR2</accession>
<keyword evidence="1" id="KW-0472">Membrane</keyword>
<feature type="transmembrane region" description="Helical" evidence="1">
    <location>
        <begin position="23"/>
        <end position="43"/>
    </location>
</feature>
<dbReference type="EMBL" id="JACBZM010000001">
    <property type="protein sequence ID" value="NYI47153.1"/>
    <property type="molecule type" value="Genomic_DNA"/>
</dbReference>
<evidence type="ECO:0000313" key="2">
    <source>
        <dbReference type="EMBL" id="NYI47153.1"/>
    </source>
</evidence>
<reference evidence="2 3" key="1">
    <citation type="submission" date="2020-07" db="EMBL/GenBank/DDBJ databases">
        <title>Sequencing the genomes of 1000 actinobacteria strains.</title>
        <authorList>
            <person name="Klenk H.-P."/>
        </authorList>
    </citation>
    <scope>NUCLEOTIDE SEQUENCE [LARGE SCALE GENOMIC DNA]</scope>
    <source>
        <strain evidence="2 3">DSM 15131</strain>
    </source>
</reference>
<keyword evidence="1" id="KW-1133">Transmembrane helix</keyword>
<dbReference type="RefSeq" id="WP_179651089.1">
    <property type="nucleotide sequence ID" value="NZ_CP022295.1"/>
</dbReference>
<protein>
    <submittedName>
        <fullName evidence="2">Uncharacterized protein</fullName>
    </submittedName>
</protein>
<name>A0A7Y9ZMR2_9ACTN</name>
<gene>
    <name evidence="2" type="ORF">BJ993_004233</name>
</gene>
<comment type="caution">
    <text evidence="2">The sequence shown here is derived from an EMBL/GenBank/DDBJ whole genome shotgun (WGS) entry which is preliminary data.</text>
</comment>
<sequence length="47" mass="4987">MNWTWLGMGCLTGVLLWFTTDQFVLLVLGVLLGIALGIGFGAGSKSE</sequence>